<dbReference type="EMBL" id="QEQD01000007">
    <property type="protein sequence ID" value="RDF02682.1"/>
    <property type="molecule type" value="Genomic_DNA"/>
</dbReference>
<dbReference type="Proteomes" id="UP000253999">
    <property type="component" value="Unassembled WGS sequence"/>
</dbReference>
<proteinExistence type="predicted"/>
<dbReference type="RefSeq" id="WP_111313266.1">
    <property type="nucleotide sequence ID" value="NZ_QEQD01000007.1"/>
</dbReference>
<gene>
    <name evidence="1" type="ORF">DPV98_07560</name>
</gene>
<accession>A0A369ZDG3</accession>
<name>A0A369ZDG3_HAEPH</name>
<dbReference type="AlphaFoldDB" id="A0A369ZDG3"/>
<comment type="caution">
    <text evidence="1">The sequence shown here is derived from an EMBL/GenBank/DDBJ whole genome shotgun (WGS) entry which is preliminary data.</text>
</comment>
<sequence length="170" mass="20171">MYSNFVINNQVYDLTHLNPSHFCIEIDGVEFSATLQFGNHCFTDEKENGPLFSRRLRKNGSYEERFFSIVRYEDTKILPNILRNILIENRSYYVVPFRPKHSNDEQYHYLDNGYYAIFFYINNIDLIKKTFNVYVISAYDKTTYSSNLPKGKAFKLSWVLSKRVKGEKVI</sequence>
<reference evidence="1 2" key="1">
    <citation type="submission" date="2018-05" db="EMBL/GenBank/DDBJ databases">
        <title>Draft Genome Sequences for a Diverse set of 7 Haemophilus Species.</title>
        <authorList>
            <person name="Nichols M."/>
            <person name="Topaz N."/>
            <person name="Wang X."/>
            <person name="Wang X."/>
            <person name="Boxrud D."/>
        </authorList>
    </citation>
    <scope>NUCLEOTIDE SEQUENCE [LARGE SCALE GENOMIC DNA]</scope>
    <source>
        <strain evidence="1 2">C2010039593</strain>
    </source>
</reference>
<protein>
    <submittedName>
        <fullName evidence="1">Uncharacterized protein</fullName>
    </submittedName>
</protein>
<organism evidence="1 2">
    <name type="scientific">Haemophilus parahaemolyticus</name>
    <dbReference type="NCBI Taxonomy" id="735"/>
    <lineage>
        <taxon>Bacteria</taxon>
        <taxon>Pseudomonadati</taxon>
        <taxon>Pseudomonadota</taxon>
        <taxon>Gammaproteobacteria</taxon>
        <taxon>Pasteurellales</taxon>
        <taxon>Pasteurellaceae</taxon>
        <taxon>Haemophilus</taxon>
    </lineage>
</organism>
<evidence type="ECO:0000313" key="2">
    <source>
        <dbReference type="Proteomes" id="UP000253999"/>
    </source>
</evidence>
<evidence type="ECO:0000313" key="1">
    <source>
        <dbReference type="EMBL" id="RDF02682.1"/>
    </source>
</evidence>